<dbReference type="SUPFAM" id="SSF52317">
    <property type="entry name" value="Class I glutamine amidotransferase-like"/>
    <property type="match status" value="1"/>
</dbReference>
<sequence length="204" mass="23617">MFIGITQRLTEEKKYKELRETLALEWGNLFSNSILFKDFIPLALSYEIDFNHYTPYLKAVILSGGNDLSAFSDDILSKKRDAYEMKIIEYCLKTDIPLLGICRGAQMIAYYFNSTLEKLSDHIGDHQVILNDGSSFISNSFHNYAIINLGRNLEILARAKDQSIEAFKHKDKSIFGLMWHIERKNGLNNTKILNEWLKLVKEKK</sequence>
<dbReference type="PANTHER" id="PTHR43235">
    <property type="entry name" value="GLUTAMINE AMIDOTRANSFERASE PB2B2.05-RELATED"/>
    <property type="match status" value="1"/>
</dbReference>
<dbReference type="RefSeq" id="WP_131186685.1">
    <property type="nucleotide sequence ID" value="NZ_QPGR01000009.1"/>
</dbReference>
<proteinExistence type="predicted"/>
<dbReference type="InterPro" id="IPR011697">
    <property type="entry name" value="Peptidase_C26"/>
</dbReference>
<dbReference type="PANTHER" id="PTHR43235:SF1">
    <property type="entry name" value="GLUTAMINE AMIDOTRANSFERASE PB2B2.05-RELATED"/>
    <property type="match status" value="1"/>
</dbReference>
<dbReference type="InterPro" id="IPR054647">
    <property type="entry name" value="GCDPHdlase"/>
</dbReference>
<gene>
    <name evidence="1" type="ORF">DU473_05695</name>
</gene>
<dbReference type="InterPro" id="IPR044668">
    <property type="entry name" value="PuuD-like"/>
</dbReference>
<dbReference type="Pfam" id="PF07722">
    <property type="entry name" value="Peptidase_C26"/>
    <property type="match status" value="1"/>
</dbReference>
<dbReference type="AlphaFoldDB" id="A0A4V2JQG9"/>
<protein>
    <submittedName>
        <fullName evidence="1">Gamma-glutamyl-gamma-aminobutyrate hydrolase family protein</fullName>
    </submittedName>
</protein>
<keyword evidence="2" id="KW-1185">Reference proteome</keyword>
<evidence type="ECO:0000313" key="2">
    <source>
        <dbReference type="Proteomes" id="UP000292583"/>
    </source>
</evidence>
<organism evidence="1 2">
    <name type="scientific">Campylobacter novaezeelandiae</name>
    <dbReference type="NCBI Taxonomy" id="2267891"/>
    <lineage>
        <taxon>Bacteria</taxon>
        <taxon>Pseudomonadati</taxon>
        <taxon>Campylobacterota</taxon>
        <taxon>Epsilonproteobacteria</taxon>
        <taxon>Campylobacterales</taxon>
        <taxon>Campylobacteraceae</taxon>
        <taxon>Campylobacter</taxon>
    </lineage>
</organism>
<comment type="caution">
    <text evidence="1">The sequence shown here is derived from an EMBL/GenBank/DDBJ whole genome shotgun (WGS) entry which is preliminary data.</text>
</comment>
<dbReference type="GO" id="GO:0005829">
    <property type="term" value="C:cytosol"/>
    <property type="evidence" value="ECO:0007669"/>
    <property type="project" value="TreeGrafter"/>
</dbReference>
<evidence type="ECO:0000313" key="1">
    <source>
        <dbReference type="EMBL" id="TBR80522.1"/>
    </source>
</evidence>
<reference evidence="1 2" key="1">
    <citation type="submission" date="2018-07" db="EMBL/GenBank/DDBJ databases">
        <title>Campylobacter zealandensis sp. nov., isolated from birds and water in New Zealand.</title>
        <authorList>
            <person name="Wilkinson D.A."/>
            <person name="Biggs P.J."/>
            <person name="French N.P."/>
            <person name="Midwinter A.C."/>
        </authorList>
    </citation>
    <scope>NUCLEOTIDE SEQUENCE [LARGE SCALE GENOMIC DNA]</scope>
    <source>
        <strain evidence="1 2">B423b</strain>
    </source>
</reference>
<accession>A0A4V2JQG9</accession>
<dbReference type="Proteomes" id="UP000292583">
    <property type="component" value="Unassembled WGS sequence"/>
</dbReference>
<dbReference type="OrthoDB" id="9813383at2"/>
<dbReference type="EMBL" id="QPGR01000009">
    <property type="protein sequence ID" value="TBR80522.1"/>
    <property type="molecule type" value="Genomic_DNA"/>
</dbReference>
<dbReference type="NCBIfam" id="NF045546">
    <property type="entry name" value="GCDPHdlase"/>
    <property type="match status" value="1"/>
</dbReference>
<keyword evidence="1" id="KW-0378">Hydrolase</keyword>
<dbReference type="Gene3D" id="3.40.50.880">
    <property type="match status" value="1"/>
</dbReference>
<dbReference type="InterPro" id="IPR029062">
    <property type="entry name" value="Class_I_gatase-like"/>
</dbReference>
<name>A0A4V2JQG9_9BACT</name>
<dbReference type="GO" id="GO:0016811">
    <property type="term" value="F:hydrolase activity, acting on carbon-nitrogen (but not peptide) bonds, in linear amides"/>
    <property type="evidence" value="ECO:0007669"/>
    <property type="project" value="InterPro"/>
</dbReference>
<dbReference type="PROSITE" id="PS51273">
    <property type="entry name" value="GATASE_TYPE_1"/>
    <property type="match status" value="1"/>
</dbReference>